<proteinExistence type="predicted"/>
<sequence length="353" mass="39786">MWLGMSEGLTPLVWSTVAQYGAITSSFEAACTTLMGWGINLSLKRIERLTYKFGQIGINLRQSKILNRQLGNLAEGNILKGQRVVIAVDGGRSRIRIDKKGRKNSKTKRHGFIGKWVEPKLFTIYVVDEQGKKINNSEIPITNDGTYEGYKALLEILEADLVDLGISQAKQVLLIGDGAEWIWIHIPPLLARLGCPVETYQLFDFYHVTENLKAFADAAFDEEVQSKEWFIKARKTLKKGNAKSLISQMDELIAVATGERCKIMVVKRNYILDAYRKGRLNYDKAINKKLPIGSGAIESLIRQVVNLRIKGNSKFWLKENAEIMLHLRCQSIAGSWDNFCSSIFNSFIKPQAA</sequence>
<evidence type="ECO:0008006" key="3">
    <source>
        <dbReference type="Google" id="ProtNLM"/>
    </source>
</evidence>
<reference evidence="1 2" key="1">
    <citation type="submission" date="2019-10" db="EMBL/GenBank/DDBJ databases">
        <title>Genomic and transcriptomic insights into the perfect genentic adaptation of a filamentous nitrogen-fixing cyanobacterium to rice fields.</title>
        <authorList>
            <person name="Chen Z."/>
        </authorList>
    </citation>
    <scope>NUCLEOTIDE SEQUENCE [LARGE SCALE GENOMIC DNA]</scope>
    <source>
        <strain evidence="1">CCNUC1</strain>
    </source>
</reference>
<dbReference type="EMBL" id="CP045227">
    <property type="protein sequence ID" value="QFS51462.1"/>
    <property type="molecule type" value="Genomic_DNA"/>
</dbReference>
<accession>A0A5P8WG16</accession>
<dbReference type="Proteomes" id="UP000326678">
    <property type="component" value="Chromosome Gxm2"/>
</dbReference>
<dbReference type="KEGG" id="nsh:GXM_08956"/>
<protein>
    <recommendedName>
        <fullName evidence="3">ISLre2 family transposase</fullName>
    </recommendedName>
</protein>
<gene>
    <name evidence="1" type="ORF">GXM_08956</name>
</gene>
<name>A0A5P8WG16_9NOSO</name>
<dbReference type="AlphaFoldDB" id="A0A5P8WG16"/>
<keyword evidence="2" id="KW-1185">Reference proteome</keyword>
<evidence type="ECO:0000313" key="2">
    <source>
        <dbReference type="Proteomes" id="UP000326678"/>
    </source>
</evidence>
<evidence type="ECO:0000313" key="1">
    <source>
        <dbReference type="EMBL" id="QFS51462.1"/>
    </source>
</evidence>
<organism evidence="1 2">
    <name type="scientific">Nostoc sphaeroides CCNUC1</name>
    <dbReference type="NCBI Taxonomy" id="2653204"/>
    <lineage>
        <taxon>Bacteria</taxon>
        <taxon>Bacillati</taxon>
        <taxon>Cyanobacteriota</taxon>
        <taxon>Cyanophyceae</taxon>
        <taxon>Nostocales</taxon>
        <taxon>Nostocaceae</taxon>
        <taxon>Nostoc</taxon>
    </lineage>
</organism>